<keyword evidence="2" id="KW-1185">Reference proteome</keyword>
<reference evidence="3" key="1">
    <citation type="submission" date="2017-02" db="UniProtKB">
        <authorList>
            <consortium name="WormBaseParasite"/>
        </authorList>
    </citation>
    <scope>IDENTIFICATION</scope>
</reference>
<protein>
    <submittedName>
        <fullName evidence="3">Ovule protein</fullName>
    </submittedName>
</protein>
<dbReference type="AlphaFoldDB" id="A0A0R3QXJ3"/>
<proteinExistence type="predicted"/>
<evidence type="ECO:0000313" key="2">
    <source>
        <dbReference type="Proteomes" id="UP000280834"/>
    </source>
</evidence>
<evidence type="ECO:0000313" key="1">
    <source>
        <dbReference type="EMBL" id="VDO35648.1"/>
    </source>
</evidence>
<gene>
    <name evidence="1" type="ORF">BTMF_LOCUS10479</name>
</gene>
<organism evidence="3">
    <name type="scientific">Brugia timori</name>
    <dbReference type="NCBI Taxonomy" id="42155"/>
    <lineage>
        <taxon>Eukaryota</taxon>
        <taxon>Metazoa</taxon>
        <taxon>Ecdysozoa</taxon>
        <taxon>Nematoda</taxon>
        <taxon>Chromadorea</taxon>
        <taxon>Rhabditida</taxon>
        <taxon>Spirurina</taxon>
        <taxon>Spiruromorpha</taxon>
        <taxon>Filarioidea</taxon>
        <taxon>Onchocercidae</taxon>
        <taxon>Brugia</taxon>
    </lineage>
</organism>
<dbReference type="Proteomes" id="UP000280834">
    <property type="component" value="Unassembled WGS sequence"/>
</dbReference>
<evidence type="ECO:0000313" key="3">
    <source>
        <dbReference type="WBParaSite" id="BTMF_0001246501-mRNA-1"/>
    </source>
</evidence>
<name>A0A0R3QXJ3_9BILA</name>
<reference evidence="1 2" key="2">
    <citation type="submission" date="2018-11" db="EMBL/GenBank/DDBJ databases">
        <authorList>
            <consortium name="Pathogen Informatics"/>
        </authorList>
    </citation>
    <scope>NUCLEOTIDE SEQUENCE [LARGE SCALE GENOMIC DNA]</scope>
</reference>
<dbReference type="EMBL" id="UZAG01017614">
    <property type="protein sequence ID" value="VDO35648.1"/>
    <property type="molecule type" value="Genomic_DNA"/>
</dbReference>
<sequence>NLWNSVYSSNGAASNYHIFKQRIDKEIVPRSKRSDISENVFVLICPYVKLDNYRIVYICWIRIGRIWNEKTGVEGKLGDRWYRKMRLEDERADLRLLK</sequence>
<dbReference type="WBParaSite" id="BTMF_0001246501-mRNA-1">
    <property type="protein sequence ID" value="BTMF_0001246501-mRNA-1"/>
    <property type="gene ID" value="BTMF_0001246501"/>
</dbReference>
<accession>A0A0R3QXJ3</accession>